<dbReference type="Gene3D" id="3.30.70.330">
    <property type="match status" value="1"/>
</dbReference>
<name>A0A5N4DSB0_CAMDR</name>
<evidence type="ECO:0000313" key="3">
    <source>
        <dbReference type="Proteomes" id="UP000299084"/>
    </source>
</evidence>
<accession>A0A5N4DSB0</accession>
<dbReference type="AlphaFoldDB" id="A0A5N4DSB0"/>
<comment type="caution">
    <text evidence="2">The sequence shown here is derived from an EMBL/GenBank/DDBJ whole genome shotgun (WGS) entry which is preliminary data.</text>
</comment>
<organism evidence="2 3">
    <name type="scientific">Camelus dromedarius</name>
    <name type="common">Dromedary</name>
    <name type="synonym">Arabian camel</name>
    <dbReference type="NCBI Taxonomy" id="9838"/>
    <lineage>
        <taxon>Eukaryota</taxon>
        <taxon>Metazoa</taxon>
        <taxon>Chordata</taxon>
        <taxon>Craniata</taxon>
        <taxon>Vertebrata</taxon>
        <taxon>Euteleostomi</taxon>
        <taxon>Mammalia</taxon>
        <taxon>Eutheria</taxon>
        <taxon>Laurasiatheria</taxon>
        <taxon>Artiodactyla</taxon>
        <taxon>Tylopoda</taxon>
        <taxon>Camelidae</taxon>
        <taxon>Camelus</taxon>
    </lineage>
</organism>
<dbReference type="EMBL" id="JWIN03000009">
    <property type="protein sequence ID" value="KAB1274005.1"/>
    <property type="molecule type" value="Genomic_DNA"/>
</dbReference>
<evidence type="ECO:0000313" key="2">
    <source>
        <dbReference type="EMBL" id="KAB1274005.1"/>
    </source>
</evidence>
<protein>
    <submittedName>
        <fullName evidence="2">Polypyrimidine tract-binding protein 1</fullName>
    </submittedName>
</protein>
<sequence length="120" mass="13083">MSRPGSRCAARGAVQNVQPPHEGQEDQGLVKDLPLQRVKKPGPKNFRITYRPPPPAISNIPPATTKGDLKSLFSSISGVIKEFKFIQKDCKMALIQTGSMEEASRHSSTCTTTTCVRTTT</sequence>
<evidence type="ECO:0000256" key="1">
    <source>
        <dbReference type="SAM" id="MobiDB-lite"/>
    </source>
</evidence>
<proteinExistence type="predicted"/>
<gene>
    <name evidence="2" type="ORF">Cadr_000012273</name>
</gene>
<dbReference type="InterPro" id="IPR012677">
    <property type="entry name" value="Nucleotide-bd_a/b_plait_sf"/>
</dbReference>
<dbReference type="Proteomes" id="UP000299084">
    <property type="component" value="Unassembled WGS sequence"/>
</dbReference>
<keyword evidence="3" id="KW-1185">Reference proteome</keyword>
<feature type="region of interest" description="Disordered" evidence="1">
    <location>
        <begin position="1"/>
        <end position="62"/>
    </location>
</feature>
<reference evidence="2 3" key="1">
    <citation type="journal article" date="2019" name="Mol. Ecol. Resour.">
        <title>Improving Illumina assemblies with Hi-C and long reads: an example with the North African dromedary.</title>
        <authorList>
            <person name="Elbers J.P."/>
            <person name="Rogers M.F."/>
            <person name="Perelman P.L."/>
            <person name="Proskuryakova A.A."/>
            <person name="Serdyukova N.A."/>
            <person name="Johnson W.E."/>
            <person name="Horin P."/>
            <person name="Corander J."/>
            <person name="Murphy D."/>
            <person name="Burger P.A."/>
        </authorList>
    </citation>
    <scope>NUCLEOTIDE SEQUENCE [LARGE SCALE GENOMIC DNA]</scope>
    <source>
        <strain evidence="2">Drom800</strain>
        <tissue evidence="2">Blood</tissue>
    </source>
</reference>